<dbReference type="Proteomes" id="UP001054945">
    <property type="component" value="Unassembled WGS sequence"/>
</dbReference>
<feature type="domain" description="Neurotransmitter-gated ion-channel ligand-binding" evidence="6">
    <location>
        <begin position="69"/>
        <end position="229"/>
    </location>
</feature>
<dbReference type="InterPro" id="IPR006202">
    <property type="entry name" value="Neur_chan_lig-bd"/>
</dbReference>
<dbReference type="InterPro" id="IPR006029">
    <property type="entry name" value="Neurotrans-gated_channel_TM"/>
</dbReference>
<dbReference type="Pfam" id="PF02931">
    <property type="entry name" value="Neur_chan_LBD"/>
    <property type="match status" value="1"/>
</dbReference>
<comment type="subcellular location">
    <subcellularLocation>
        <location evidence="1">Membrane</location>
        <topology evidence="1">Multi-pass membrane protein</topology>
    </subcellularLocation>
</comment>
<evidence type="ECO:0000259" key="7">
    <source>
        <dbReference type="Pfam" id="PF02932"/>
    </source>
</evidence>
<dbReference type="EMBL" id="BPLR01000111">
    <property type="protein sequence ID" value="GIY92187.1"/>
    <property type="molecule type" value="Genomic_DNA"/>
</dbReference>
<name>A0AAV4XAI9_CAEEX</name>
<dbReference type="Gene3D" id="2.70.170.10">
    <property type="entry name" value="Neurotransmitter-gated ion-channel ligand-binding domain"/>
    <property type="match status" value="1"/>
</dbReference>
<keyword evidence="9" id="KW-1185">Reference proteome</keyword>
<keyword evidence="4 5" id="KW-0472">Membrane</keyword>
<dbReference type="PANTHER" id="PTHR18945">
    <property type="entry name" value="NEUROTRANSMITTER GATED ION CHANNEL"/>
    <property type="match status" value="1"/>
</dbReference>
<evidence type="ECO:0000313" key="9">
    <source>
        <dbReference type="Proteomes" id="UP001054945"/>
    </source>
</evidence>
<feature type="transmembrane region" description="Helical" evidence="5">
    <location>
        <begin position="570"/>
        <end position="591"/>
    </location>
</feature>
<organism evidence="8 9">
    <name type="scientific">Caerostris extrusa</name>
    <name type="common">Bark spider</name>
    <name type="synonym">Caerostris bankana</name>
    <dbReference type="NCBI Taxonomy" id="172846"/>
    <lineage>
        <taxon>Eukaryota</taxon>
        <taxon>Metazoa</taxon>
        <taxon>Ecdysozoa</taxon>
        <taxon>Arthropoda</taxon>
        <taxon>Chelicerata</taxon>
        <taxon>Arachnida</taxon>
        <taxon>Araneae</taxon>
        <taxon>Araneomorphae</taxon>
        <taxon>Entelegynae</taxon>
        <taxon>Araneoidea</taxon>
        <taxon>Araneidae</taxon>
        <taxon>Caerostris</taxon>
    </lineage>
</organism>
<keyword evidence="8" id="KW-0675">Receptor</keyword>
<keyword evidence="3 5" id="KW-1133">Transmembrane helix</keyword>
<dbReference type="InterPro" id="IPR036734">
    <property type="entry name" value="Neur_chan_lig-bd_sf"/>
</dbReference>
<accession>A0AAV4XAI9</accession>
<gene>
    <name evidence="8" type="primary">nAChRbeta1</name>
    <name evidence="8" type="ORF">CEXT_117331</name>
</gene>
<dbReference type="InterPro" id="IPR036719">
    <property type="entry name" value="Neuro-gated_channel_TM_sf"/>
</dbReference>
<dbReference type="Pfam" id="PF02932">
    <property type="entry name" value="Neur_chan_memb"/>
    <property type="match status" value="1"/>
</dbReference>
<keyword evidence="2 5" id="KW-0812">Transmembrane</keyword>
<dbReference type="GO" id="GO:0005230">
    <property type="term" value="F:extracellular ligand-gated monoatomic ion channel activity"/>
    <property type="evidence" value="ECO:0007669"/>
    <property type="project" value="InterPro"/>
</dbReference>
<sequence>MLASLAHFIIRTKRNPVLQKTVPALRSSEGLWDSDGMVVVWRGLKQDYSFDCRARENVNYFKMKLEAGVWSDYQLRWDEADYGGINVLRLPQIKFGSLTSSFFNKSFRNPSQPRERETESKIQLPNTRGSVCADGNYEVRYKSNVLIYPEGQVMWVPPAIYQSSCTIDVTYFPFDQQKCVMKFGSWTFNGDQVSLKLYNDNYWVDLSDYWKSGTWDIVEVPAFLNINNHQSDPADGAHFLPLYPGLLSARRGWRKSDPWHLDPAFAGRFPAPSVEDLATDFAGTSAHRQVPAVHLPHEHGVHPGHRDHPQLELPGARTHRMPNWIRVVFLKYLPIMLFMKRPKKTRLRWMMEMPGVGTHHHYHGSPDLKTSATCHTVKGTGVKMDFVEMADIHHPNCTAARNPQQVGEPQLRDIEGAETLYLTPEAFRATEAIEFIAEHLRSEDEYIQVRLPFQIAWPSSAASNNPQNTLEENWISFACINPEGRNKESLFCQRGNREHLRGRHPRWDRSVKHSDFLHSSWPDGNDFHLLLQYSSQFLTRGDVIPSRDASPTLFTLKRAFSSPSSVSVSFNLYFFPLGFLVSSSCLLLLIFSDDLRVIYFHEYTPGSSSSACLE</sequence>
<dbReference type="SUPFAM" id="SSF63712">
    <property type="entry name" value="Nicotinic receptor ligand binding domain-like"/>
    <property type="match status" value="1"/>
</dbReference>
<comment type="caution">
    <text evidence="8">The sequence shown here is derived from an EMBL/GenBank/DDBJ whole genome shotgun (WGS) entry which is preliminary data.</text>
</comment>
<evidence type="ECO:0000256" key="4">
    <source>
        <dbReference type="ARBA" id="ARBA00023136"/>
    </source>
</evidence>
<evidence type="ECO:0000259" key="6">
    <source>
        <dbReference type="Pfam" id="PF02931"/>
    </source>
</evidence>
<proteinExistence type="predicted"/>
<dbReference type="GO" id="GO:0016020">
    <property type="term" value="C:membrane"/>
    <property type="evidence" value="ECO:0007669"/>
    <property type="project" value="UniProtKB-SubCell"/>
</dbReference>
<dbReference type="AlphaFoldDB" id="A0AAV4XAI9"/>
<dbReference type="PROSITE" id="PS00236">
    <property type="entry name" value="NEUROTR_ION_CHANNEL"/>
    <property type="match status" value="1"/>
</dbReference>
<dbReference type="InterPro" id="IPR018000">
    <property type="entry name" value="Neurotransmitter_ion_chnl_CS"/>
</dbReference>
<dbReference type="InterPro" id="IPR006201">
    <property type="entry name" value="Neur_channel"/>
</dbReference>
<reference evidence="8 9" key="1">
    <citation type="submission" date="2021-06" db="EMBL/GenBank/DDBJ databases">
        <title>Caerostris extrusa draft genome.</title>
        <authorList>
            <person name="Kono N."/>
            <person name="Arakawa K."/>
        </authorList>
    </citation>
    <scope>NUCLEOTIDE SEQUENCE [LARGE SCALE GENOMIC DNA]</scope>
</reference>
<evidence type="ECO:0000256" key="3">
    <source>
        <dbReference type="ARBA" id="ARBA00022989"/>
    </source>
</evidence>
<evidence type="ECO:0000256" key="5">
    <source>
        <dbReference type="SAM" id="Phobius"/>
    </source>
</evidence>
<evidence type="ECO:0000313" key="8">
    <source>
        <dbReference type="EMBL" id="GIY92187.1"/>
    </source>
</evidence>
<protein>
    <submittedName>
        <fullName evidence="8">Acetylcholine receptor subunit beta-like 1</fullName>
    </submittedName>
</protein>
<dbReference type="SUPFAM" id="SSF90112">
    <property type="entry name" value="Neurotransmitter-gated ion-channel transmembrane pore"/>
    <property type="match status" value="1"/>
</dbReference>
<dbReference type="GO" id="GO:0004888">
    <property type="term" value="F:transmembrane signaling receptor activity"/>
    <property type="evidence" value="ECO:0007669"/>
    <property type="project" value="InterPro"/>
</dbReference>
<feature type="domain" description="Neurotransmitter-gated ion-channel transmembrane" evidence="7">
    <location>
        <begin position="317"/>
        <end position="452"/>
    </location>
</feature>
<evidence type="ECO:0000256" key="1">
    <source>
        <dbReference type="ARBA" id="ARBA00004141"/>
    </source>
</evidence>
<evidence type="ECO:0000256" key="2">
    <source>
        <dbReference type="ARBA" id="ARBA00022692"/>
    </source>
</evidence>